<reference evidence="6 7" key="1">
    <citation type="journal article" date="2011" name="Science">
        <title>The Selaginella genome identifies genetic changes associated with the evolution of vascular plants.</title>
        <authorList>
            <person name="Banks J.A."/>
            <person name="Nishiyama T."/>
            <person name="Hasebe M."/>
            <person name="Bowman J.L."/>
            <person name="Gribskov M."/>
            <person name="dePamphilis C."/>
            <person name="Albert V.A."/>
            <person name="Aono N."/>
            <person name="Aoyama T."/>
            <person name="Ambrose B.A."/>
            <person name="Ashton N.W."/>
            <person name="Axtell M.J."/>
            <person name="Barker E."/>
            <person name="Barker M.S."/>
            <person name="Bennetzen J.L."/>
            <person name="Bonawitz N.D."/>
            <person name="Chapple C."/>
            <person name="Cheng C."/>
            <person name="Correa L.G."/>
            <person name="Dacre M."/>
            <person name="DeBarry J."/>
            <person name="Dreyer I."/>
            <person name="Elias M."/>
            <person name="Engstrom E.M."/>
            <person name="Estelle M."/>
            <person name="Feng L."/>
            <person name="Finet C."/>
            <person name="Floyd S.K."/>
            <person name="Frommer W.B."/>
            <person name="Fujita T."/>
            <person name="Gramzow L."/>
            <person name="Gutensohn M."/>
            <person name="Harholt J."/>
            <person name="Hattori M."/>
            <person name="Heyl A."/>
            <person name="Hirai T."/>
            <person name="Hiwatashi Y."/>
            <person name="Ishikawa M."/>
            <person name="Iwata M."/>
            <person name="Karol K.G."/>
            <person name="Koehler B."/>
            <person name="Kolukisaoglu U."/>
            <person name="Kubo M."/>
            <person name="Kurata T."/>
            <person name="Lalonde S."/>
            <person name="Li K."/>
            <person name="Li Y."/>
            <person name="Litt A."/>
            <person name="Lyons E."/>
            <person name="Manning G."/>
            <person name="Maruyama T."/>
            <person name="Michael T.P."/>
            <person name="Mikami K."/>
            <person name="Miyazaki S."/>
            <person name="Morinaga S."/>
            <person name="Murata T."/>
            <person name="Mueller-Roeber B."/>
            <person name="Nelson D.R."/>
            <person name="Obara M."/>
            <person name="Oguri Y."/>
            <person name="Olmstead R.G."/>
            <person name="Onodera N."/>
            <person name="Petersen B.L."/>
            <person name="Pils B."/>
            <person name="Prigge M."/>
            <person name="Rensing S.A."/>
            <person name="Riano-Pachon D.M."/>
            <person name="Roberts A.W."/>
            <person name="Sato Y."/>
            <person name="Scheller H.V."/>
            <person name="Schulz B."/>
            <person name="Schulz C."/>
            <person name="Shakirov E.V."/>
            <person name="Shibagaki N."/>
            <person name="Shinohara N."/>
            <person name="Shippen D.E."/>
            <person name="Soerensen I."/>
            <person name="Sotooka R."/>
            <person name="Sugimoto N."/>
            <person name="Sugita M."/>
            <person name="Sumikawa N."/>
            <person name="Tanurdzic M."/>
            <person name="Theissen G."/>
            <person name="Ulvskov P."/>
            <person name="Wakazuki S."/>
            <person name="Weng J.K."/>
            <person name="Willats W.W."/>
            <person name="Wipf D."/>
            <person name="Wolf P.G."/>
            <person name="Yang L."/>
            <person name="Zimmer A.D."/>
            <person name="Zhu Q."/>
            <person name="Mitros T."/>
            <person name="Hellsten U."/>
            <person name="Loque D."/>
            <person name="Otillar R."/>
            <person name="Salamov A."/>
            <person name="Schmutz J."/>
            <person name="Shapiro H."/>
            <person name="Lindquist E."/>
            <person name="Lucas S."/>
            <person name="Rokhsar D."/>
            <person name="Grigoriev I.V."/>
        </authorList>
    </citation>
    <scope>NUCLEOTIDE SEQUENCE [LARGE SCALE GENOMIC DNA]</scope>
</reference>
<dbReference type="InterPro" id="IPR008733">
    <property type="entry name" value="PEX11"/>
</dbReference>
<evidence type="ECO:0000313" key="7">
    <source>
        <dbReference type="Proteomes" id="UP000001514"/>
    </source>
</evidence>
<dbReference type="PANTHER" id="PTHR12652:SF10">
    <property type="entry name" value="PEROXISOMAL MEMBRANE PROTEIN 11C-RELATED"/>
    <property type="match status" value="1"/>
</dbReference>
<dbReference type="GO" id="GO:0042802">
    <property type="term" value="F:identical protein binding"/>
    <property type="evidence" value="ECO:0007669"/>
    <property type="project" value="UniProtKB-ARBA"/>
</dbReference>
<evidence type="ECO:0000256" key="2">
    <source>
        <dbReference type="ARBA" id="ARBA00008194"/>
    </source>
</evidence>
<dbReference type="OrthoDB" id="411017at2759"/>
<comment type="similarity">
    <text evidence="2">Belongs to the peroxin-11 family.</text>
</comment>
<keyword evidence="7" id="KW-1185">Reference proteome</keyword>
<evidence type="ECO:0000313" key="6">
    <source>
        <dbReference type="EMBL" id="EFJ38613.1"/>
    </source>
</evidence>
<dbReference type="PANTHER" id="PTHR12652">
    <property type="entry name" value="PEROXISOMAL BIOGENESIS FACTOR 11"/>
    <property type="match status" value="1"/>
</dbReference>
<comment type="subcellular location">
    <subcellularLocation>
        <location evidence="1">Peroxisome membrane</location>
        <topology evidence="1">Multi-pass membrane protein</topology>
    </subcellularLocation>
</comment>
<gene>
    <name evidence="6" type="ORF">SELMODRAFT_437512</name>
</gene>
<dbReference type="FunCoup" id="D8QMN8">
    <property type="interactions" value="1351"/>
</dbReference>
<dbReference type="HOGENOM" id="CLU_075417_0_0_1"/>
<evidence type="ECO:0000256" key="5">
    <source>
        <dbReference type="ARBA" id="ARBA00023140"/>
    </source>
</evidence>
<dbReference type="OMA" id="VCNTLVE"/>
<evidence type="ECO:0000256" key="4">
    <source>
        <dbReference type="ARBA" id="ARBA00023136"/>
    </source>
</evidence>
<dbReference type="eggNOG" id="KOG4186">
    <property type="taxonomic scope" value="Eukaryota"/>
</dbReference>
<accession>D8QMN8</accession>
<keyword evidence="3" id="KW-0962">Peroxisome biogenesis</keyword>
<keyword evidence="5" id="KW-0576">Peroxisome</keyword>
<keyword evidence="4" id="KW-0472">Membrane</keyword>
<dbReference type="AlphaFoldDB" id="D8QMN8"/>
<evidence type="ECO:0000256" key="1">
    <source>
        <dbReference type="ARBA" id="ARBA00004585"/>
    </source>
</evidence>
<dbReference type="InParanoid" id="D8QMN8"/>
<protein>
    <submittedName>
        <fullName evidence="6">Uncharacterized protein</fullName>
    </submittedName>
</protein>
<dbReference type="GO" id="GO:0005778">
    <property type="term" value="C:peroxisomal membrane"/>
    <property type="evidence" value="ECO:0000318"/>
    <property type="project" value="GO_Central"/>
</dbReference>
<dbReference type="KEGG" id="smo:SELMODRAFT_437512"/>
<dbReference type="Pfam" id="PF05648">
    <property type="entry name" value="PEX11"/>
    <property type="match status" value="1"/>
</dbReference>
<organism evidence="7">
    <name type="scientific">Selaginella moellendorffii</name>
    <name type="common">Spikemoss</name>
    <dbReference type="NCBI Taxonomy" id="88036"/>
    <lineage>
        <taxon>Eukaryota</taxon>
        <taxon>Viridiplantae</taxon>
        <taxon>Streptophyta</taxon>
        <taxon>Embryophyta</taxon>
        <taxon>Tracheophyta</taxon>
        <taxon>Lycopodiopsida</taxon>
        <taxon>Selaginellales</taxon>
        <taxon>Selaginellaceae</taxon>
        <taxon>Selaginella</taxon>
    </lineage>
</organism>
<dbReference type="GO" id="GO:0016559">
    <property type="term" value="P:peroxisome fission"/>
    <property type="evidence" value="ECO:0000318"/>
    <property type="project" value="GO_Central"/>
</dbReference>
<dbReference type="Gramene" id="EFJ38613">
    <property type="protein sequence ID" value="EFJ38613"/>
    <property type="gene ID" value="SELMODRAFT_437512"/>
</dbReference>
<evidence type="ECO:0000256" key="3">
    <source>
        <dbReference type="ARBA" id="ARBA00022593"/>
    </source>
</evidence>
<name>D8QMN8_SELML</name>
<proteinExistence type="inferred from homology"/>
<dbReference type="STRING" id="88036.D8QMN8"/>
<sequence>MGSLDVARAEVAFLVMYLNKAESRDKICRAIQYGAKFLSNGEPGPASQVDKSTSLARKVFRLLKYLNELHGLIVPAPKSTPLPIVLLGKAKNALVGTFLFLDQLVWAGRTGIYQNKERLELISRISLYCWMTGSFCTSLAEVSELGRLAASRRKLEREIRRLKQQGNPENAHLKEQKLVSVKQSHERTLSLVKASLDIVVAVGLLQLAPKTVTPRVTGALGFITSLISCYQLLPPPPASKPKSS</sequence>
<dbReference type="Proteomes" id="UP000001514">
    <property type="component" value="Unassembled WGS sequence"/>
</dbReference>
<dbReference type="EMBL" id="GL377565">
    <property type="protein sequence ID" value="EFJ38613.1"/>
    <property type="molecule type" value="Genomic_DNA"/>
</dbReference>
<dbReference type="GO" id="GO:0044375">
    <property type="term" value="P:regulation of peroxisome size"/>
    <property type="evidence" value="ECO:0007669"/>
    <property type="project" value="UniProtKB-ARBA"/>
</dbReference>